<accession>A0A978VCI5</accession>
<name>A0A978VCI5_ZIZJJ</name>
<reference evidence="1" key="1">
    <citation type="journal article" date="2021" name="Front. Plant Sci.">
        <title>Chromosome-Scale Genome Assembly for Chinese Sour Jujube and Insights Into Its Genome Evolution and Domestication Signature.</title>
        <authorList>
            <person name="Shen L.-Y."/>
            <person name="Luo H."/>
            <person name="Wang X.-L."/>
            <person name="Wang X.-M."/>
            <person name="Qiu X.-J."/>
            <person name="Liu H."/>
            <person name="Zhou S.-S."/>
            <person name="Jia K.-H."/>
            <person name="Nie S."/>
            <person name="Bao Y.-T."/>
            <person name="Zhang R.-G."/>
            <person name="Yun Q.-Z."/>
            <person name="Chai Y.-H."/>
            <person name="Lu J.-Y."/>
            <person name="Li Y."/>
            <person name="Zhao S.-W."/>
            <person name="Mao J.-F."/>
            <person name="Jia S.-G."/>
            <person name="Mao Y.-M."/>
        </authorList>
    </citation>
    <scope>NUCLEOTIDE SEQUENCE</scope>
    <source>
        <strain evidence="1">AT0</strain>
        <tissue evidence="1">Leaf</tissue>
    </source>
</reference>
<evidence type="ECO:0000313" key="2">
    <source>
        <dbReference type="Proteomes" id="UP000813462"/>
    </source>
</evidence>
<evidence type="ECO:0000313" key="1">
    <source>
        <dbReference type="EMBL" id="KAH7528074.1"/>
    </source>
</evidence>
<sequence>MVISECTVGKIKEVDGMFLGRPLRVRAVKDKSEFLKLVNVEFFGNDFGVFNDYHFSQCEESCLSLCKYYMDSETLECHPKMSLLNEYRRNQQNLVHQNNRDYPLVPTGFRRFNFVKVAAISNFMIKLTKQKLNF</sequence>
<protein>
    <submittedName>
        <fullName evidence="1">Uncharacterized protein</fullName>
    </submittedName>
</protein>
<dbReference type="Proteomes" id="UP000813462">
    <property type="component" value="Unassembled WGS sequence"/>
</dbReference>
<dbReference type="AlphaFoldDB" id="A0A978VCI5"/>
<dbReference type="EMBL" id="JAEACU010000005">
    <property type="protein sequence ID" value="KAH7528074.1"/>
    <property type="molecule type" value="Genomic_DNA"/>
</dbReference>
<gene>
    <name evidence="1" type="ORF">FEM48_Zijuj05G0033100</name>
</gene>
<comment type="caution">
    <text evidence="1">The sequence shown here is derived from an EMBL/GenBank/DDBJ whole genome shotgun (WGS) entry which is preliminary data.</text>
</comment>
<organism evidence="1 2">
    <name type="scientific">Ziziphus jujuba var. spinosa</name>
    <dbReference type="NCBI Taxonomy" id="714518"/>
    <lineage>
        <taxon>Eukaryota</taxon>
        <taxon>Viridiplantae</taxon>
        <taxon>Streptophyta</taxon>
        <taxon>Embryophyta</taxon>
        <taxon>Tracheophyta</taxon>
        <taxon>Spermatophyta</taxon>
        <taxon>Magnoliopsida</taxon>
        <taxon>eudicotyledons</taxon>
        <taxon>Gunneridae</taxon>
        <taxon>Pentapetalae</taxon>
        <taxon>rosids</taxon>
        <taxon>fabids</taxon>
        <taxon>Rosales</taxon>
        <taxon>Rhamnaceae</taxon>
        <taxon>Paliureae</taxon>
        <taxon>Ziziphus</taxon>
    </lineage>
</organism>
<proteinExistence type="predicted"/>